<feature type="compositionally biased region" description="Polar residues" evidence="1">
    <location>
        <begin position="167"/>
        <end position="179"/>
    </location>
</feature>
<protein>
    <submittedName>
        <fullName evidence="2">Uncharacterized protein</fullName>
    </submittedName>
</protein>
<name>A0A7R9ACT3_9CRUS</name>
<dbReference type="EMBL" id="CAJPEV010003708">
    <property type="protein sequence ID" value="CAG0900381.1"/>
    <property type="molecule type" value="Genomic_DNA"/>
</dbReference>
<evidence type="ECO:0000313" key="2">
    <source>
        <dbReference type="EMBL" id="CAD7251659.1"/>
    </source>
</evidence>
<reference evidence="2" key="1">
    <citation type="submission" date="2020-11" db="EMBL/GenBank/DDBJ databases">
        <authorList>
            <person name="Tran Van P."/>
        </authorList>
    </citation>
    <scope>NUCLEOTIDE SEQUENCE</scope>
</reference>
<feature type="region of interest" description="Disordered" evidence="1">
    <location>
        <begin position="1"/>
        <end position="184"/>
    </location>
</feature>
<evidence type="ECO:0000313" key="3">
    <source>
        <dbReference type="Proteomes" id="UP000677054"/>
    </source>
</evidence>
<dbReference type="Proteomes" id="UP000677054">
    <property type="component" value="Unassembled WGS sequence"/>
</dbReference>
<dbReference type="EMBL" id="LR903225">
    <property type="protein sequence ID" value="CAD7251659.1"/>
    <property type="molecule type" value="Genomic_DNA"/>
</dbReference>
<feature type="compositionally biased region" description="Polar residues" evidence="1">
    <location>
        <begin position="21"/>
        <end position="40"/>
    </location>
</feature>
<dbReference type="AlphaFoldDB" id="A0A7R9ACT3"/>
<accession>A0A7R9ACT3</accession>
<feature type="compositionally biased region" description="Acidic residues" evidence="1">
    <location>
        <begin position="137"/>
        <end position="164"/>
    </location>
</feature>
<evidence type="ECO:0000256" key="1">
    <source>
        <dbReference type="SAM" id="MobiDB-lite"/>
    </source>
</evidence>
<feature type="compositionally biased region" description="Polar residues" evidence="1">
    <location>
        <begin position="62"/>
        <end position="74"/>
    </location>
</feature>
<keyword evidence="3" id="KW-1185">Reference proteome</keyword>
<gene>
    <name evidence="2" type="ORF">DSTB1V02_LOCUS11420</name>
</gene>
<feature type="compositionally biased region" description="Polar residues" evidence="1">
    <location>
        <begin position="92"/>
        <end position="108"/>
    </location>
</feature>
<proteinExistence type="predicted"/>
<organism evidence="2">
    <name type="scientific">Darwinula stevensoni</name>
    <dbReference type="NCBI Taxonomy" id="69355"/>
    <lineage>
        <taxon>Eukaryota</taxon>
        <taxon>Metazoa</taxon>
        <taxon>Ecdysozoa</taxon>
        <taxon>Arthropoda</taxon>
        <taxon>Crustacea</taxon>
        <taxon>Oligostraca</taxon>
        <taxon>Ostracoda</taxon>
        <taxon>Podocopa</taxon>
        <taxon>Podocopida</taxon>
        <taxon>Darwinulocopina</taxon>
        <taxon>Darwinuloidea</taxon>
        <taxon>Darwinulidae</taxon>
        <taxon>Darwinula</taxon>
    </lineage>
</organism>
<feature type="compositionally biased region" description="Low complexity" evidence="1">
    <location>
        <begin position="8"/>
        <end position="20"/>
    </location>
</feature>
<feature type="compositionally biased region" description="Low complexity" evidence="1">
    <location>
        <begin position="77"/>
        <end position="91"/>
    </location>
</feature>
<sequence length="246" mass="26787">MSTSSHQSRFSGDFFDDSSSQTPNSSKGSESFSPVTSNKQGRVAVRSNKSNYDDGEGDDADSSIQVVYSSTEDNTSVDESIAIIDESSESVQESPSIDDSTESVQDLTSDSDEMIILKDNGRFPSVPSTKLVRSNEAEEDDDDDEEDEDEDDDDDDDDYEDEDVSIQAVSSRLESTTLEDGSIAIMDESTASVQKLSSSDKREAPVMKTAQQMVINHLPLLQTSQVAQGIPQVLQAPVQHSMSSKR</sequence>